<sequence>MKLIIAIIRDIDNDTVSHGLTSAGLRVTQVASTGGFLRRGNSTLLIGLEDEQVESAIEIIRKNCSPVTDSETRRASIFVLNVNQYVHF</sequence>
<accession>A0A0S7B9K4</accession>
<dbReference type="Pfam" id="PF06153">
    <property type="entry name" value="CdAMP_rec"/>
    <property type="match status" value="1"/>
</dbReference>
<gene>
    <name evidence="1" type="ORF">LARV_01833</name>
</gene>
<dbReference type="STRING" id="360412.LARV_01833"/>
<protein>
    <submittedName>
        <fullName evidence="1">Uncharacterized protein conserved in bacteria</fullName>
    </submittedName>
</protein>
<dbReference type="InterPro" id="IPR010375">
    <property type="entry name" value="CdAMP_rec"/>
</dbReference>
<dbReference type="EMBL" id="DF967972">
    <property type="protein sequence ID" value="GAP14071.1"/>
    <property type="molecule type" value="Genomic_DNA"/>
</dbReference>
<dbReference type="Proteomes" id="UP000055060">
    <property type="component" value="Unassembled WGS sequence"/>
</dbReference>
<keyword evidence="2" id="KW-1185">Reference proteome</keyword>
<dbReference type="PANTHER" id="PTHR38456:SF1">
    <property type="entry name" value="CYCLIC DI-AMP RECEPTOR A"/>
    <property type="match status" value="1"/>
</dbReference>
<dbReference type="RefSeq" id="WP_075073359.1">
    <property type="nucleotide sequence ID" value="NZ_DF967972.1"/>
</dbReference>
<reference evidence="1" key="1">
    <citation type="submission" date="2015-07" db="EMBL/GenBank/DDBJ databases">
        <title>Draft Genome Sequences of Anaerolinea thermolimosa IMO-1, Bellilinea caldifistulae GOMI-1, Leptolinea tardivitalis YMTK-2, Levilinea saccharolytica KIBI-1,Longilinea arvoryzae KOME-1, Previously Described as Members of the Anaerolineaceae (Chloroflexi).</title>
        <authorList>
            <person name="Sekiguchi Y."/>
            <person name="Ohashi A."/>
            <person name="Matsuura N."/>
            <person name="Tourlousse M.D."/>
        </authorList>
    </citation>
    <scope>NUCLEOTIDE SEQUENCE [LARGE SCALE GENOMIC DNA]</scope>
    <source>
        <strain evidence="1">KOME-1</strain>
    </source>
</reference>
<dbReference type="PANTHER" id="PTHR38456">
    <property type="entry name" value="CYCLIC DI-AMP RECEPTOR A"/>
    <property type="match status" value="1"/>
</dbReference>
<dbReference type="InterPro" id="IPR015867">
    <property type="entry name" value="N-reg_PII/ATP_PRibTrfase_C"/>
</dbReference>
<dbReference type="InterPro" id="IPR011322">
    <property type="entry name" value="N-reg_PII-like_a/b"/>
</dbReference>
<dbReference type="Gene3D" id="3.30.70.120">
    <property type="match status" value="1"/>
</dbReference>
<proteinExistence type="predicted"/>
<dbReference type="OrthoDB" id="9794275at2"/>
<evidence type="ECO:0000313" key="1">
    <source>
        <dbReference type="EMBL" id="GAP14071.1"/>
    </source>
</evidence>
<evidence type="ECO:0000313" key="2">
    <source>
        <dbReference type="Proteomes" id="UP000055060"/>
    </source>
</evidence>
<dbReference type="AlphaFoldDB" id="A0A0S7B9K4"/>
<organism evidence="1">
    <name type="scientific">Longilinea arvoryzae</name>
    <dbReference type="NCBI Taxonomy" id="360412"/>
    <lineage>
        <taxon>Bacteria</taxon>
        <taxon>Bacillati</taxon>
        <taxon>Chloroflexota</taxon>
        <taxon>Anaerolineae</taxon>
        <taxon>Anaerolineales</taxon>
        <taxon>Anaerolineaceae</taxon>
        <taxon>Longilinea</taxon>
    </lineage>
</organism>
<name>A0A0S7B9K4_9CHLR</name>
<dbReference type="SUPFAM" id="SSF54913">
    <property type="entry name" value="GlnB-like"/>
    <property type="match status" value="1"/>
</dbReference>